<dbReference type="Pfam" id="PF00258">
    <property type="entry name" value="Flavodoxin_1"/>
    <property type="match status" value="1"/>
</dbReference>
<name>A0A146KB59_9EUKA</name>
<dbReference type="PROSITE" id="PS50902">
    <property type="entry name" value="FLAVODOXIN_LIKE"/>
    <property type="match status" value="1"/>
</dbReference>
<protein>
    <submittedName>
        <fullName evidence="2">A-type flavoprotein</fullName>
    </submittedName>
</protein>
<proteinExistence type="predicted"/>
<dbReference type="Pfam" id="PF19583">
    <property type="entry name" value="ODP"/>
    <property type="match status" value="1"/>
</dbReference>
<dbReference type="InterPro" id="IPR029039">
    <property type="entry name" value="Flavoprotein-like_sf"/>
</dbReference>
<dbReference type="InterPro" id="IPR001279">
    <property type="entry name" value="Metallo-B-lactamas"/>
</dbReference>
<dbReference type="GO" id="GO:0046872">
    <property type="term" value="F:metal ion binding"/>
    <property type="evidence" value="ECO:0007669"/>
    <property type="project" value="InterPro"/>
</dbReference>
<gene>
    <name evidence="2" type="ORF">TPC1_15207</name>
</gene>
<dbReference type="InterPro" id="IPR036866">
    <property type="entry name" value="RibonucZ/Hydroxyglut_hydro"/>
</dbReference>
<dbReference type="GO" id="GO:0010181">
    <property type="term" value="F:FMN binding"/>
    <property type="evidence" value="ECO:0007669"/>
    <property type="project" value="InterPro"/>
</dbReference>
<dbReference type="SMART" id="SM00849">
    <property type="entry name" value="Lactamase_B"/>
    <property type="match status" value="1"/>
</dbReference>
<feature type="domain" description="Flavodoxin-like" evidence="1">
    <location>
        <begin position="233"/>
        <end position="370"/>
    </location>
</feature>
<evidence type="ECO:0000313" key="2">
    <source>
        <dbReference type="EMBL" id="JAP92746.1"/>
    </source>
</evidence>
<dbReference type="InterPro" id="IPR008254">
    <property type="entry name" value="Flavodoxin/NO_synth"/>
</dbReference>
<dbReference type="SUPFAM" id="SSF52218">
    <property type="entry name" value="Flavoproteins"/>
    <property type="match status" value="1"/>
</dbReference>
<dbReference type="PANTHER" id="PTHR43717">
    <property type="entry name" value="ANAEROBIC NITRIC OXIDE REDUCTASE FLAVORUBREDOXIN"/>
    <property type="match status" value="1"/>
</dbReference>
<dbReference type="PIRSF" id="PIRSF005243">
    <property type="entry name" value="ROO"/>
    <property type="match status" value="1"/>
</dbReference>
<dbReference type="Gene3D" id="3.40.50.360">
    <property type="match status" value="1"/>
</dbReference>
<dbReference type="CDD" id="cd07709">
    <property type="entry name" value="flavodiiron_proteins_MBL-fold"/>
    <property type="match status" value="1"/>
</dbReference>
<dbReference type="Gene3D" id="3.60.15.10">
    <property type="entry name" value="Ribonuclease Z/Hydroxyacylglutathione hydrolase-like"/>
    <property type="match status" value="1"/>
</dbReference>
<dbReference type="InterPro" id="IPR016440">
    <property type="entry name" value="Rubredoxin-O_OxRdtase"/>
</dbReference>
<feature type="non-terminal residue" evidence="2">
    <location>
        <position position="1"/>
    </location>
</feature>
<reference evidence="2" key="1">
    <citation type="submission" date="2015-07" db="EMBL/GenBank/DDBJ databases">
        <title>Adaptation to a free-living lifestyle via gene acquisitions in the diplomonad Trepomonas sp. PC1.</title>
        <authorList>
            <person name="Xu F."/>
            <person name="Jerlstrom-Hultqvist J."/>
            <person name="Kolisko M."/>
            <person name="Simpson A.G.B."/>
            <person name="Roger A.J."/>
            <person name="Svard S.G."/>
            <person name="Andersson J.O."/>
        </authorList>
    </citation>
    <scope>NUCLEOTIDE SEQUENCE</scope>
    <source>
        <strain evidence="2">PC1</strain>
    </source>
</reference>
<evidence type="ECO:0000259" key="1">
    <source>
        <dbReference type="PROSITE" id="PS50902"/>
    </source>
</evidence>
<sequence length="370" mass="42346">ENVFWVGVVDWALRFFHGYTTPDGATYNSYLIKLNDKTVLVDTVKATFWDEFKERIERQVSVTKIDYLVVLHAEPDHSGSVPFIVQANPNVKVVCSTPCRNILKRYYNLEFNFCDCPAEFTFKHTALQHWPESSIMIYDKILFSSDLFGQHIASTERFTEEFDLGHTLMRAEDYFANILHPFKHLVSKTMADLEKYEFDYVLPAHGLSYRTKNFNEVFQAYKNLCKEQSSKTVLIMYETMYGSTQKAAQLLAQGLIANGMKPVLMNAQHTTHSDFALQLLKCDKFCVGSPTLNNQMMPKVEAALMYLGALKLINKKKCIVFGAAGWAPCLNSLKALLTKYQCEIVGEKSWLYNLNEEEMKAMTDLGAKML</sequence>
<dbReference type="GO" id="GO:0016491">
    <property type="term" value="F:oxidoreductase activity"/>
    <property type="evidence" value="ECO:0007669"/>
    <property type="project" value="InterPro"/>
</dbReference>
<accession>A0A146KB59</accession>
<dbReference type="EMBL" id="GDID01003860">
    <property type="protein sequence ID" value="JAP92746.1"/>
    <property type="molecule type" value="Transcribed_RNA"/>
</dbReference>
<organism evidence="2">
    <name type="scientific">Trepomonas sp. PC1</name>
    <dbReference type="NCBI Taxonomy" id="1076344"/>
    <lineage>
        <taxon>Eukaryota</taxon>
        <taxon>Metamonada</taxon>
        <taxon>Diplomonadida</taxon>
        <taxon>Hexamitidae</taxon>
        <taxon>Hexamitinae</taxon>
        <taxon>Trepomonas</taxon>
    </lineage>
</organism>
<dbReference type="PANTHER" id="PTHR43717:SF1">
    <property type="entry name" value="ANAEROBIC NITRIC OXIDE REDUCTASE FLAVORUBREDOXIN"/>
    <property type="match status" value="1"/>
</dbReference>
<dbReference type="GO" id="GO:0009055">
    <property type="term" value="F:electron transfer activity"/>
    <property type="evidence" value="ECO:0007669"/>
    <property type="project" value="InterPro"/>
</dbReference>
<dbReference type="InterPro" id="IPR045761">
    <property type="entry name" value="ODP_dom"/>
</dbReference>
<dbReference type="SUPFAM" id="SSF56281">
    <property type="entry name" value="Metallo-hydrolase/oxidoreductase"/>
    <property type="match status" value="1"/>
</dbReference>
<dbReference type="AlphaFoldDB" id="A0A146KB59"/>